<proteinExistence type="predicted"/>
<dbReference type="AlphaFoldDB" id="A0A0A9HLK1"/>
<dbReference type="EMBL" id="GBRH01161182">
    <property type="protein sequence ID" value="JAE36714.1"/>
    <property type="molecule type" value="Transcribed_RNA"/>
</dbReference>
<reference evidence="1" key="1">
    <citation type="submission" date="2014-09" db="EMBL/GenBank/DDBJ databases">
        <authorList>
            <person name="Magalhaes I.L.F."/>
            <person name="Oliveira U."/>
            <person name="Santos F.R."/>
            <person name="Vidigal T.H.D.A."/>
            <person name="Brescovit A.D."/>
            <person name="Santos A.J."/>
        </authorList>
    </citation>
    <scope>NUCLEOTIDE SEQUENCE</scope>
    <source>
        <tissue evidence="1">Shoot tissue taken approximately 20 cm above the soil surface</tissue>
    </source>
</reference>
<accession>A0A0A9HLK1</accession>
<name>A0A0A9HLK1_ARUDO</name>
<reference evidence="1" key="2">
    <citation type="journal article" date="2015" name="Data Brief">
        <title>Shoot transcriptome of the giant reed, Arundo donax.</title>
        <authorList>
            <person name="Barrero R.A."/>
            <person name="Guerrero F.D."/>
            <person name="Moolhuijzen P."/>
            <person name="Goolsby J.A."/>
            <person name="Tidwell J."/>
            <person name="Bellgard S.E."/>
            <person name="Bellgard M.I."/>
        </authorList>
    </citation>
    <scope>NUCLEOTIDE SEQUENCE</scope>
    <source>
        <tissue evidence="1">Shoot tissue taken approximately 20 cm above the soil surface</tissue>
    </source>
</reference>
<evidence type="ECO:0000313" key="1">
    <source>
        <dbReference type="EMBL" id="JAE36714.1"/>
    </source>
</evidence>
<protein>
    <submittedName>
        <fullName evidence="1">Uncharacterized protein</fullName>
    </submittedName>
</protein>
<sequence length="40" mass="4602">MGRSGRIAEGLIKRTYAIYTFSHIQQVCNFSIFYSQTVKS</sequence>
<organism evidence="1">
    <name type="scientific">Arundo donax</name>
    <name type="common">Giant reed</name>
    <name type="synonym">Donax arundinaceus</name>
    <dbReference type="NCBI Taxonomy" id="35708"/>
    <lineage>
        <taxon>Eukaryota</taxon>
        <taxon>Viridiplantae</taxon>
        <taxon>Streptophyta</taxon>
        <taxon>Embryophyta</taxon>
        <taxon>Tracheophyta</taxon>
        <taxon>Spermatophyta</taxon>
        <taxon>Magnoliopsida</taxon>
        <taxon>Liliopsida</taxon>
        <taxon>Poales</taxon>
        <taxon>Poaceae</taxon>
        <taxon>PACMAD clade</taxon>
        <taxon>Arundinoideae</taxon>
        <taxon>Arundineae</taxon>
        <taxon>Arundo</taxon>
    </lineage>
</organism>